<keyword evidence="7" id="KW-0998">Cell outer membrane</keyword>
<evidence type="ECO:0000313" key="9">
    <source>
        <dbReference type="Proteomes" id="UP000249799"/>
    </source>
</evidence>
<dbReference type="Proteomes" id="UP000249799">
    <property type="component" value="Chromosome"/>
</dbReference>
<keyword evidence="6" id="KW-0472">Membrane</keyword>
<dbReference type="RefSeq" id="WP_111335120.1">
    <property type="nucleotide sequence ID" value="NZ_CP030032.1"/>
</dbReference>
<sequence length="414" mass="43977">MNLRKSFYTASFVAALVGLPATAMAAGFQNSSQSATAAAMGSGAAGNPNEPNASFYNPASMGLSEGLKVYIGDTILLPRSSYEPAGGGEKVSTEDRLFPPPHAHLSYDNIADSGVSAGVGLTFAYGLGITWPDDWVGRTSIQSQDLQTVNINPNVAYRIPGLDLSVAAGAQIVHGSVTLKKSVAIGPDQFVDAHIGGTGFGFGGVAAVMYQPLKELTIGLQYRSRVKLDLEGDAHFEGEENTPFYTTFRDNPGSTEITLPDTIALGFGYQLDKLFLHAEVDYTMWRTYDKIVLTLDTDGDPDALAQLPPIEGNWDDAFAFRVGAQYDVTDAFAVRLGGNYDMTPIPDETVNPSLPGNDRISGSVGVGYSYESFRADAAYSIVHALPREIANGRGPSGTYSTDANIFALSLGYGF</sequence>
<evidence type="ECO:0000256" key="7">
    <source>
        <dbReference type="ARBA" id="ARBA00023237"/>
    </source>
</evidence>
<name>A0A2Z4FMU8_9DELT</name>
<organism evidence="8 9">
    <name type="scientific">Bradymonas sediminis</name>
    <dbReference type="NCBI Taxonomy" id="1548548"/>
    <lineage>
        <taxon>Bacteria</taxon>
        <taxon>Deltaproteobacteria</taxon>
        <taxon>Bradymonadales</taxon>
        <taxon>Bradymonadaceae</taxon>
        <taxon>Bradymonas</taxon>
    </lineage>
</organism>
<evidence type="ECO:0000256" key="3">
    <source>
        <dbReference type="ARBA" id="ARBA00022452"/>
    </source>
</evidence>
<dbReference type="PANTHER" id="PTHR35093:SF8">
    <property type="entry name" value="OUTER MEMBRANE PROTEIN NMB0088-RELATED"/>
    <property type="match status" value="1"/>
</dbReference>
<reference evidence="8 9" key="1">
    <citation type="submission" date="2018-06" db="EMBL/GenBank/DDBJ databases">
        <title>Lujinxingia sediminis gen. nov. sp. nov., a new facultative anaerobic member of the class Deltaproteobacteria, and proposal of Lujinxingaceae fam. nov.</title>
        <authorList>
            <person name="Guo L.-Y."/>
            <person name="Li C.-M."/>
            <person name="Wang S."/>
            <person name="Du Z.-J."/>
        </authorList>
    </citation>
    <scope>NUCLEOTIDE SEQUENCE [LARGE SCALE GENOMIC DNA]</scope>
    <source>
        <strain evidence="8 9">FA350</strain>
    </source>
</reference>
<dbReference type="GO" id="GO:0009279">
    <property type="term" value="C:cell outer membrane"/>
    <property type="evidence" value="ECO:0007669"/>
    <property type="project" value="UniProtKB-SubCell"/>
</dbReference>
<proteinExistence type="inferred from homology"/>
<keyword evidence="5" id="KW-0732">Signal</keyword>
<dbReference type="EMBL" id="CP030032">
    <property type="protein sequence ID" value="AWV89998.1"/>
    <property type="molecule type" value="Genomic_DNA"/>
</dbReference>
<protein>
    <submittedName>
        <fullName evidence="8">Uncharacterized protein</fullName>
    </submittedName>
</protein>
<evidence type="ECO:0000313" key="8">
    <source>
        <dbReference type="EMBL" id="AWV89998.1"/>
    </source>
</evidence>
<dbReference type="PANTHER" id="PTHR35093">
    <property type="entry name" value="OUTER MEMBRANE PROTEIN NMB0088-RELATED"/>
    <property type="match status" value="1"/>
</dbReference>
<dbReference type="GO" id="GO:0015483">
    <property type="term" value="F:long-chain fatty acid transporting porin activity"/>
    <property type="evidence" value="ECO:0007669"/>
    <property type="project" value="TreeGrafter"/>
</dbReference>
<dbReference type="OrthoDB" id="9922at2"/>
<dbReference type="KEGG" id="bsed:DN745_11875"/>
<keyword evidence="3" id="KW-1134">Transmembrane beta strand</keyword>
<evidence type="ECO:0000256" key="1">
    <source>
        <dbReference type="ARBA" id="ARBA00004571"/>
    </source>
</evidence>
<dbReference type="AlphaFoldDB" id="A0A2Z4FMU8"/>
<dbReference type="SUPFAM" id="SSF56935">
    <property type="entry name" value="Porins"/>
    <property type="match status" value="1"/>
</dbReference>
<dbReference type="Pfam" id="PF03349">
    <property type="entry name" value="Toluene_X"/>
    <property type="match status" value="1"/>
</dbReference>
<accession>A0A2Z4FMU8</accession>
<comment type="similarity">
    <text evidence="2">Belongs to the OmpP1/FadL family.</text>
</comment>
<keyword evidence="9" id="KW-1185">Reference proteome</keyword>
<evidence type="ECO:0000256" key="2">
    <source>
        <dbReference type="ARBA" id="ARBA00008163"/>
    </source>
</evidence>
<evidence type="ECO:0000256" key="5">
    <source>
        <dbReference type="ARBA" id="ARBA00022729"/>
    </source>
</evidence>
<keyword evidence="4" id="KW-0812">Transmembrane</keyword>
<evidence type="ECO:0000256" key="6">
    <source>
        <dbReference type="ARBA" id="ARBA00023136"/>
    </source>
</evidence>
<comment type="subcellular location">
    <subcellularLocation>
        <location evidence="1">Cell outer membrane</location>
        <topology evidence="1">Multi-pass membrane protein</topology>
    </subcellularLocation>
</comment>
<dbReference type="Gene3D" id="2.40.160.60">
    <property type="entry name" value="Outer membrane protein transport protein (OMPP1/FadL/TodX)"/>
    <property type="match status" value="1"/>
</dbReference>
<gene>
    <name evidence="8" type="ORF">DN745_11875</name>
</gene>
<dbReference type="InterPro" id="IPR005017">
    <property type="entry name" value="OMPP1/FadL/TodX"/>
</dbReference>
<evidence type="ECO:0000256" key="4">
    <source>
        <dbReference type="ARBA" id="ARBA00022692"/>
    </source>
</evidence>